<evidence type="ECO:0000313" key="4">
    <source>
        <dbReference type="EMBL" id="UDL13978.1"/>
    </source>
</evidence>
<feature type="region of interest" description="Disordered" evidence="3">
    <location>
        <begin position="1011"/>
        <end position="1057"/>
    </location>
</feature>
<protein>
    <submittedName>
        <fullName evidence="4">Uncharacterized protein</fullName>
    </submittedName>
</protein>
<reference evidence="4" key="1">
    <citation type="submission" date="2021-09" db="EMBL/GenBank/DDBJ databases">
        <authorList>
            <person name="Li N.N."/>
        </authorList>
    </citation>
    <scope>NUCLEOTIDE SEQUENCE</scope>
    <source>
        <strain evidence="4">Novel_22</strain>
    </source>
</reference>
<comment type="subcellular location">
    <subcellularLocation>
        <location evidence="1">Virion</location>
    </subcellularLocation>
</comment>
<sequence>MNTVFSVIKSILANKMSATNNVSTRRPRVPDVPEETGLNRPVGVGVHSRVPTPNEKRFLRHRIWERVWADLKEFDTEFTRTEFMDFNESAEFNLHCEYSLDLAVRNESEPCDCVKFFNDLVAPTSQIYKLELRTGPFPLDETFESLFIVNVHYSYPQVAVVDCPMYRVDETDCLMDGNITFHSSLDRVDDPIRRIIIEELLRAHSRHPSLYGRKCEKQSSKPQPPVASTSGAAEAPSGIKPPLTVPGMDITVDNNKVIDLSGSPEATLVDLNALTTLPMPESTGAPFDKKLQLYSTPSEHTTIAVTADQAMGAQVLTMSNKLSSLGPEHQVWAKAHRYWIPQTIHNIGVQGTEGLVGSIILGWVPDITKTYTIPQLKLVNHVVIALNGQSQYKFLINDIRNKQFNRPVAESEDTEPYPGIIALVYEPVQNKFAAGKFSINIHHDSWFGPGCCFFAPYGSIAPVTSSLSEGDILSGTSRLMPYEARDRLNFVVNDHIIPFNKTTTRFKTAPRLRGLFSNYDADLISQGNKGFYVPVSVKCTGVNLNIPITFAISGDADEDILSALPAYVEKAKNAKKGGIPEKIVEGMTQAFNDLAVTASMVSLPTEDYSFLEVPVEKSALAIWVANGDPIDTITKSIEFQGKWVPMSTGGGQRLLWHIATNNASFYLFVIWTDQKVDVDHTPGELLKWESATTDKKFPWLPLSVEQYVVGREGAAALVGALKGLAYYADTSSTRGSSEAVLQVQNTISSNGSTVPNLMAFTVETEVATTLFSSKLANAIKNRAHYNWVKTFDAFLAQSGSQVASADVCQGVNILCSIVYSKTSGFCVNASLPNRVLTGVDPATIVLRNFISQDSQMVKLTDTSSWSDWISTPVHTALSQVRAAPCFKQMQMAASLGIGAAAGLFGGLADGYWKQKQMDLDKWKTEGSWQNNQALQQMRNDNTKDVANLQGTWNLRNTSLSYSMQGENQRALSDRNLANALTRDKNTFQQNLQYAGLANSAVINTGVGLTGPASSVGSDQSQAMKPNETEASQDLEDAPPSTAPEIHTALLKTQDPIK</sequence>
<evidence type="ECO:0000256" key="3">
    <source>
        <dbReference type="SAM" id="MobiDB-lite"/>
    </source>
</evidence>
<accession>A0A8K1P3I5</accession>
<organism evidence="4">
    <name type="scientific">Xiangshan picorna-like virus 7</name>
    <dbReference type="NCBI Taxonomy" id="2886223"/>
    <lineage>
        <taxon>Viruses</taxon>
        <taxon>Riboviria</taxon>
        <taxon>Orthornavirae</taxon>
        <taxon>Pisuviricota</taxon>
        <taxon>Pisoniviricetes</taxon>
        <taxon>Picornavirales</taxon>
    </lineage>
</organism>
<keyword evidence="2" id="KW-0946">Virion</keyword>
<dbReference type="InterPro" id="IPR029053">
    <property type="entry name" value="Viral_coat"/>
</dbReference>
<feature type="compositionally biased region" description="Polar residues" evidence="3">
    <location>
        <begin position="1011"/>
        <end position="1029"/>
    </location>
</feature>
<feature type="region of interest" description="Disordered" evidence="3">
    <location>
        <begin position="22"/>
        <end position="46"/>
    </location>
</feature>
<proteinExistence type="predicted"/>
<feature type="region of interest" description="Disordered" evidence="3">
    <location>
        <begin position="211"/>
        <end position="241"/>
    </location>
</feature>
<dbReference type="Gene3D" id="2.60.120.20">
    <property type="match status" value="1"/>
</dbReference>
<dbReference type="EMBL" id="OK491498">
    <property type="protein sequence ID" value="UDL13978.1"/>
    <property type="molecule type" value="Genomic_RNA"/>
</dbReference>
<name>A0A8K1P3I5_9VIRU</name>
<evidence type="ECO:0000256" key="2">
    <source>
        <dbReference type="ARBA" id="ARBA00022844"/>
    </source>
</evidence>
<dbReference type="GO" id="GO:0044423">
    <property type="term" value="C:virion component"/>
    <property type="evidence" value="ECO:0007669"/>
    <property type="project" value="UniProtKB-KW"/>
</dbReference>
<evidence type="ECO:0000256" key="1">
    <source>
        <dbReference type="ARBA" id="ARBA00004328"/>
    </source>
</evidence>